<evidence type="ECO:0000313" key="3">
    <source>
        <dbReference type="Proteomes" id="UP000005010"/>
    </source>
</evidence>
<evidence type="ECO:0008006" key="4">
    <source>
        <dbReference type="Google" id="ProtNLM"/>
    </source>
</evidence>
<dbReference type="HOGENOM" id="CLU_115795_0_0_7"/>
<proteinExistence type="predicted"/>
<accession>I0EP40</accession>
<sequence>MRLLKTCLLVLALLITSCAKHPFSKQTPKTREQIKADEERKKRQETLEALRQFKLIYINTPVFRFYDYGTIKKDKSHNIEVTLYKFSQKVGDIFMTKHDICFSGRCSAKWLAARDLFGKVSYANLFDEIVLGRDIFKGLGKRYLTPDDVIQRFQKSGDIILYERKKGLISFQNLTKRIAIRIEQYEPSLQDIEDNENVDKELP</sequence>
<reference evidence="3" key="1">
    <citation type="submission" date="2012-04" db="EMBL/GenBank/DDBJ databases">
        <title>Complete genome sequence of Helicobacter cetorum strain MIT 00-7128.</title>
        <authorList>
            <person name="Kersulyte D."/>
            <person name="Berg D.E."/>
        </authorList>
    </citation>
    <scope>NUCLEOTIDE SEQUENCE [LARGE SCALE GENOMIC DNA]</scope>
    <source>
        <strain evidence="3">MIT 00-7128</strain>
    </source>
</reference>
<keyword evidence="1" id="KW-0732">Signal</keyword>
<dbReference type="PATRIC" id="fig|182217.3.peg.1534"/>
<dbReference type="EMBL" id="CP003479">
    <property type="protein sequence ID" value="AFI04709.1"/>
    <property type="molecule type" value="Genomic_DNA"/>
</dbReference>
<dbReference type="PROSITE" id="PS51257">
    <property type="entry name" value="PROKAR_LIPOPROTEIN"/>
    <property type="match status" value="1"/>
</dbReference>
<feature type="chain" id="PRO_5003625873" description="Lipoprotein" evidence="1">
    <location>
        <begin position="23"/>
        <end position="203"/>
    </location>
</feature>
<gene>
    <name evidence="2" type="ordered locus">HCW_07255</name>
</gene>
<dbReference type="RefSeq" id="WP_014661576.1">
    <property type="nucleotide sequence ID" value="NC_017737.1"/>
</dbReference>
<dbReference type="STRING" id="182217.HCW_07255"/>
<evidence type="ECO:0000256" key="1">
    <source>
        <dbReference type="SAM" id="SignalP"/>
    </source>
</evidence>
<protein>
    <recommendedName>
        <fullName evidence="4">Lipoprotein</fullName>
    </recommendedName>
</protein>
<dbReference type="KEGG" id="hce:HCW_07255"/>
<keyword evidence="3" id="KW-1185">Reference proteome</keyword>
<dbReference type="Proteomes" id="UP000005010">
    <property type="component" value="Chromosome"/>
</dbReference>
<evidence type="ECO:0000313" key="2">
    <source>
        <dbReference type="EMBL" id="AFI04709.1"/>
    </source>
</evidence>
<dbReference type="AlphaFoldDB" id="I0EP40"/>
<feature type="signal peptide" evidence="1">
    <location>
        <begin position="1"/>
        <end position="22"/>
    </location>
</feature>
<organism evidence="2 3">
    <name type="scientific">Helicobacter cetorum (strain ATCC BAA-429 / MIT 00-7128)</name>
    <dbReference type="NCBI Taxonomy" id="182217"/>
    <lineage>
        <taxon>Bacteria</taxon>
        <taxon>Pseudomonadati</taxon>
        <taxon>Campylobacterota</taxon>
        <taxon>Epsilonproteobacteria</taxon>
        <taxon>Campylobacterales</taxon>
        <taxon>Helicobacteraceae</taxon>
        <taxon>Helicobacter</taxon>
    </lineage>
</organism>
<name>I0EP40_HELC0</name>